<evidence type="ECO:0000313" key="9">
    <source>
        <dbReference type="EMBL" id="MEU8132218.1"/>
    </source>
</evidence>
<evidence type="ECO:0000256" key="5">
    <source>
        <dbReference type="ARBA" id="ARBA00023251"/>
    </source>
</evidence>
<keyword evidence="4 7" id="KW-0472">Membrane</keyword>
<dbReference type="InterPro" id="IPR011701">
    <property type="entry name" value="MFS"/>
</dbReference>
<keyword evidence="10" id="KW-1185">Reference proteome</keyword>
<dbReference type="Gene3D" id="1.20.1720.10">
    <property type="entry name" value="Multidrug resistance protein D"/>
    <property type="match status" value="1"/>
</dbReference>
<keyword evidence="5" id="KW-0046">Antibiotic resistance</keyword>
<feature type="transmembrane region" description="Helical" evidence="7">
    <location>
        <begin position="329"/>
        <end position="346"/>
    </location>
</feature>
<feature type="region of interest" description="Disordered" evidence="6">
    <location>
        <begin position="1"/>
        <end position="28"/>
    </location>
</feature>
<comment type="subcellular location">
    <subcellularLocation>
        <location evidence="1">Cell membrane</location>
        <topology evidence="1">Multi-pass membrane protein</topology>
    </subcellularLocation>
</comment>
<feature type="compositionally biased region" description="Low complexity" evidence="6">
    <location>
        <begin position="15"/>
        <end position="24"/>
    </location>
</feature>
<feature type="transmembrane region" description="Helical" evidence="7">
    <location>
        <begin position="358"/>
        <end position="379"/>
    </location>
</feature>
<feature type="transmembrane region" description="Helical" evidence="7">
    <location>
        <begin position="288"/>
        <end position="309"/>
    </location>
</feature>
<feature type="transmembrane region" description="Helical" evidence="7">
    <location>
        <begin position="244"/>
        <end position="268"/>
    </location>
</feature>
<feature type="transmembrane region" description="Helical" evidence="7">
    <location>
        <begin position="221"/>
        <end position="238"/>
    </location>
</feature>
<dbReference type="EMBL" id="JBEZFP010000003">
    <property type="protein sequence ID" value="MEU8132218.1"/>
    <property type="molecule type" value="Genomic_DNA"/>
</dbReference>
<sequence length="494" mass="49014">MPRRSAGSGAGAGAGAAHAAAGRAQKTRERADPRLLAALVLATMAYSQLQAMVGPAVPTLQRELHADTSELAWMMNSFILSAAVATPLAGRLGDMFGHRRVLLAVLGLLAAGTALCGLATTLPTLVVGRVIAGLGGAVFPLSFAIVRDAFPSAKVAATIGLLSALTGVGGGVGIVAAGPIVTHMSYHWLFWFPLVLIVAALAAAVAWVPRSAPGEPGPVDWIGAVLLSGTLVSLLLALTKAGQWGWGSAGVSGLLAASVVFGLCWAAAAGRSPAPLIDLGTMRLRAVWTANAAAVLSGVTMSTSMFLLPQLAALPESTRFGMGLSATKAGLFILPQSFTILVAGVVGGRVGARYGSRLVLAGGTALAAGGMGMLGLWHAAVWQALVASAVVGFGVGLLQTALANVVVAAVPPTQTAAATGANTVARNIGMTLGAQQAATVLATGSHGIPGPTQFAVACGIAVGAGTLATAISLLAPGRQKDTVPGRAAPVDAAS</sequence>
<accession>A0ABV3D901</accession>
<dbReference type="PANTHER" id="PTHR42718:SF49">
    <property type="entry name" value="EXPORT PROTEIN"/>
    <property type="match status" value="1"/>
</dbReference>
<evidence type="ECO:0000313" key="10">
    <source>
        <dbReference type="Proteomes" id="UP001551482"/>
    </source>
</evidence>
<evidence type="ECO:0000256" key="1">
    <source>
        <dbReference type="ARBA" id="ARBA00004651"/>
    </source>
</evidence>
<dbReference type="SUPFAM" id="SSF103473">
    <property type="entry name" value="MFS general substrate transporter"/>
    <property type="match status" value="1"/>
</dbReference>
<feature type="transmembrane region" description="Helical" evidence="7">
    <location>
        <begin position="158"/>
        <end position="182"/>
    </location>
</feature>
<feature type="domain" description="Major facilitator superfamily (MFS) profile" evidence="8">
    <location>
        <begin position="35"/>
        <end position="480"/>
    </location>
</feature>
<dbReference type="RefSeq" id="WP_358347692.1">
    <property type="nucleotide sequence ID" value="NZ_JBEZFP010000003.1"/>
</dbReference>
<feature type="transmembrane region" description="Helical" evidence="7">
    <location>
        <begin position="35"/>
        <end position="51"/>
    </location>
</feature>
<reference evidence="9 10" key="1">
    <citation type="submission" date="2024-06" db="EMBL/GenBank/DDBJ databases">
        <title>The Natural Products Discovery Center: Release of the First 8490 Sequenced Strains for Exploring Actinobacteria Biosynthetic Diversity.</title>
        <authorList>
            <person name="Kalkreuter E."/>
            <person name="Kautsar S.A."/>
            <person name="Yang D."/>
            <person name="Bader C.D."/>
            <person name="Teijaro C.N."/>
            <person name="Fluegel L."/>
            <person name="Davis C.M."/>
            <person name="Simpson J.R."/>
            <person name="Lauterbach L."/>
            <person name="Steele A.D."/>
            <person name="Gui C."/>
            <person name="Meng S."/>
            <person name="Li G."/>
            <person name="Viehrig K."/>
            <person name="Ye F."/>
            <person name="Su P."/>
            <person name="Kiefer A.F."/>
            <person name="Nichols A."/>
            <person name="Cepeda A.J."/>
            <person name="Yan W."/>
            <person name="Fan B."/>
            <person name="Jiang Y."/>
            <person name="Adhikari A."/>
            <person name="Zheng C.-J."/>
            <person name="Schuster L."/>
            <person name="Cowan T.M."/>
            <person name="Smanski M.J."/>
            <person name="Chevrette M.G."/>
            <person name="De Carvalho L.P.S."/>
            <person name="Shen B."/>
        </authorList>
    </citation>
    <scope>NUCLEOTIDE SEQUENCE [LARGE SCALE GENOMIC DNA]</scope>
    <source>
        <strain evidence="9 10">NPDC048946</strain>
    </source>
</reference>
<dbReference type="InterPro" id="IPR036259">
    <property type="entry name" value="MFS_trans_sf"/>
</dbReference>
<dbReference type="Gene3D" id="1.20.1250.20">
    <property type="entry name" value="MFS general substrate transporter like domains"/>
    <property type="match status" value="1"/>
</dbReference>
<evidence type="ECO:0000256" key="2">
    <source>
        <dbReference type="ARBA" id="ARBA00022692"/>
    </source>
</evidence>
<evidence type="ECO:0000259" key="8">
    <source>
        <dbReference type="PROSITE" id="PS50850"/>
    </source>
</evidence>
<evidence type="ECO:0000256" key="4">
    <source>
        <dbReference type="ARBA" id="ARBA00023136"/>
    </source>
</evidence>
<name>A0ABV3D901_9ACTN</name>
<feature type="transmembrane region" description="Helical" evidence="7">
    <location>
        <begin position="126"/>
        <end position="146"/>
    </location>
</feature>
<dbReference type="PROSITE" id="PS50850">
    <property type="entry name" value="MFS"/>
    <property type="match status" value="1"/>
</dbReference>
<comment type="caution">
    <text evidence="9">The sequence shown here is derived from an EMBL/GenBank/DDBJ whole genome shotgun (WGS) entry which is preliminary data.</text>
</comment>
<feature type="transmembrane region" description="Helical" evidence="7">
    <location>
        <begin position="71"/>
        <end position="89"/>
    </location>
</feature>
<evidence type="ECO:0000256" key="6">
    <source>
        <dbReference type="SAM" id="MobiDB-lite"/>
    </source>
</evidence>
<keyword evidence="3 7" id="KW-1133">Transmembrane helix</keyword>
<evidence type="ECO:0000256" key="7">
    <source>
        <dbReference type="SAM" id="Phobius"/>
    </source>
</evidence>
<keyword evidence="2 7" id="KW-0812">Transmembrane</keyword>
<proteinExistence type="predicted"/>
<dbReference type="PANTHER" id="PTHR42718">
    <property type="entry name" value="MAJOR FACILITATOR SUPERFAMILY MULTIDRUG TRANSPORTER MFSC"/>
    <property type="match status" value="1"/>
</dbReference>
<feature type="transmembrane region" description="Helical" evidence="7">
    <location>
        <begin position="101"/>
        <end position="120"/>
    </location>
</feature>
<feature type="transmembrane region" description="Helical" evidence="7">
    <location>
        <begin position="385"/>
        <end position="410"/>
    </location>
</feature>
<dbReference type="InterPro" id="IPR020846">
    <property type="entry name" value="MFS_dom"/>
</dbReference>
<organism evidence="9 10">
    <name type="scientific">Streptodolium elevatio</name>
    <dbReference type="NCBI Taxonomy" id="3157996"/>
    <lineage>
        <taxon>Bacteria</taxon>
        <taxon>Bacillati</taxon>
        <taxon>Actinomycetota</taxon>
        <taxon>Actinomycetes</taxon>
        <taxon>Kitasatosporales</taxon>
        <taxon>Streptomycetaceae</taxon>
        <taxon>Streptodolium</taxon>
    </lineage>
</organism>
<dbReference type="Pfam" id="PF07690">
    <property type="entry name" value="MFS_1"/>
    <property type="match status" value="1"/>
</dbReference>
<evidence type="ECO:0000256" key="3">
    <source>
        <dbReference type="ARBA" id="ARBA00022989"/>
    </source>
</evidence>
<feature type="transmembrane region" description="Helical" evidence="7">
    <location>
        <begin position="188"/>
        <end position="209"/>
    </location>
</feature>
<protein>
    <submittedName>
        <fullName evidence="9">MFS transporter</fullName>
    </submittedName>
</protein>
<dbReference type="Proteomes" id="UP001551482">
    <property type="component" value="Unassembled WGS sequence"/>
</dbReference>
<gene>
    <name evidence="9" type="ORF">AB0C36_01790</name>
</gene>